<keyword evidence="8 11" id="KW-1133">Transmembrane helix</keyword>
<evidence type="ECO:0000313" key="15">
    <source>
        <dbReference type="Proteomes" id="UP000306791"/>
    </source>
</evidence>
<feature type="transmembrane region" description="Helical" evidence="11">
    <location>
        <begin position="307"/>
        <end position="335"/>
    </location>
</feature>
<evidence type="ECO:0000256" key="7">
    <source>
        <dbReference type="ARBA" id="ARBA00022927"/>
    </source>
</evidence>
<comment type="subcellular location">
    <subcellularLocation>
        <location evidence="1">Cell inner membrane</location>
        <topology evidence="1">Single-pass membrane protein</topology>
    </subcellularLocation>
</comment>
<dbReference type="InterPro" id="IPR007812">
    <property type="entry name" value="T2SS_protein-GspL"/>
</dbReference>
<dbReference type="InterPro" id="IPR043129">
    <property type="entry name" value="ATPase_NBD"/>
</dbReference>
<gene>
    <name evidence="14" type="ORF">FDY93_13905</name>
</gene>
<dbReference type="Pfam" id="PF12693">
    <property type="entry name" value="GspL_C"/>
    <property type="match status" value="1"/>
</dbReference>
<dbReference type="InterPro" id="IPR025691">
    <property type="entry name" value="GspL_pp_dom"/>
</dbReference>
<dbReference type="RefSeq" id="WP_138236350.1">
    <property type="nucleotide sequence ID" value="NZ_CP185860.1"/>
</dbReference>
<evidence type="ECO:0008006" key="16">
    <source>
        <dbReference type="Google" id="ProtNLM"/>
    </source>
</evidence>
<dbReference type="Gene3D" id="3.30.420.380">
    <property type="match status" value="1"/>
</dbReference>
<keyword evidence="15" id="KW-1185">Reference proteome</keyword>
<dbReference type="NCBIfam" id="TIGR01709">
    <property type="entry name" value="typeII_sec_gspL"/>
    <property type="match status" value="1"/>
</dbReference>
<name>A0ABY2UFT3_9GAMM</name>
<keyword evidence="4" id="KW-1003">Cell membrane</keyword>
<dbReference type="EMBL" id="VANI01000014">
    <property type="protein sequence ID" value="TLM76465.1"/>
    <property type="molecule type" value="Genomic_DNA"/>
</dbReference>
<reference evidence="14 15" key="1">
    <citation type="submission" date="2019-05" db="EMBL/GenBank/DDBJ databases">
        <title>Microbulbifer harenosus sp. nov., an alginate-degrading bacterium isolated from coastal sand.</title>
        <authorList>
            <person name="Huang H."/>
            <person name="Mo K."/>
            <person name="Bao S."/>
        </authorList>
    </citation>
    <scope>NUCLEOTIDE SEQUENCE [LARGE SCALE GENOMIC DNA]</scope>
    <source>
        <strain evidence="14 15">HB161719</strain>
    </source>
</reference>
<sequence>MSQELKLLRLWEPGAGAHAGDRALPAGSVLLQCWQPGGWCTVATDDEFQRAFVPEEVDSMPGVAVAADSDGATEGGAVDTAEAGDESSPSAETLLAFEPAEQAVLVLPGSWVWSGLEVVPRAARRQSSALGYMVEEQLAEDVDDLHFVCEPVAGDLCCVMAVASEKLRILKHQLERLGWPVIAAIPEYRLLAGAESAIWLERDSAHFWHAAGRGLTVSRPLAGIIAESLFAQDAEDESSASRDQVTSLRVLGNATELELATFQQLGDVQVTEDGPEATWLNAQGNTVPGNLLTGDYQISRKTDAGPWWMKPAIAVAACFVLQLIFFVGGGIYYSVQAGRADDAARNLFSEIFPGDSPSADLRRQVTGYLNQASGGGGEFASQLQQLSTVWNSGKAGELKLQSLRFDGNRGELVLQLRAANLGQLDTVVGKLNGGSQFKAELLAANELEDGVSGRIRLR</sequence>
<accession>A0ABY2UFT3</accession>
<dbReference type="InterPro" id="IPR024230">
    <property type="entry name" value="GspL_cyto_dom"/>
</dbReference>
<evidence type="ECO:0000259" key="12">
    <source>
        <dbReference type="Pfam" id="PF05134"/>
    </source>
</evidence>
<dbReference type="Gene3D" id="3.30.1360.100">
    <property type="entry name" value="General secretion pathway protein M, EpsM"/>
    <property type="match status" value="1"/>
</dbReference>
<evidence type="ECO:0000256" key="4">
    <source>
        <dbReference type="ARBA" id="ARBA00022475"/>
    </source>
</evidence>
<evidence type="ECO:0000256" key="8">
    <source>
        <dbReference type="ARBA" id="ARBA00022989"/>
    </source>
</evidence>
<keyword evidence="3" id="KW-0813">Transport</keyword>
<keyword evidence="5" id="KW-0997">Cell inner membrane</keyword>
<comment type="caution">
    <text evidence="14">The sequence shown here is derived from an EMBL/GenBank/DDBJ whole genome shotgun (WGS) entry which is preliminary data.</text>
</comment>
<organism evidence="14 15">
    <name type="scientific">Microbulbifer harenosus</name>
    <dbReference type="NCBI Taxonomy" id="2576840"/>
    <lineage>
        <taxon>Bacteria</taxon>
        <taxon>Pseudomonadati</taxon>
        <taxon>Pseudomonadota</taxon>
        <taxon>Gammaproteobacteria</taxon>
        <taxon>Cellvibrionales</taxon>
        <taxon>Microbulbiferaceae</taxon>
        <taxon>Microbulbifer</taxon>
    </lineage>
</organism>
<evidence type="ECO:0000256" key="6">
    <source>
        <dbReference type="ARBA" id="ARBA00022692"/>
    </source>
</evidence>
<evidence type="ECO:0000259" key="13">
    <source>
        <dbReference type="Pfam" id="PF12693"/>
    </source>
</evidence>
<dbReference type="CDD" id="cd24017">
    <property type="entry name" value="ASKHA_T2SSL_N"/>
    <property type="match status" value="1"/>
</dbReference>
<comment type="similarity">
    <text evidence="2">Belongs to the GSP L family.</text>
</comment>
<dbReference type="Pfam" id="PF05134">
    <property type="entry name" value="T2SSL"/>
    <property type="match status" value="1"/>
</dbReference>
<evidence type="ECO:0000256" key="1">
    <source>
        <dbReference type="ARBA" id="ARBA00004377"/>
    </source>
</evidence>
<feature type="region of interest" description="Disordered" evidence="10">
    <location>
        <begin position="67"/>
        <end position="89"/>
    </location>
</feature>
<feature type="domain" description="GspL cytoplasmic actin-ATPase-like" evidence="12">
    <location>
        <begin position="103"/>
        <end position="234"/>
    </location>
</feature>
<dbReference type="SUPFAM" id="SSF53067">
    <property type="entry name" value="Actin-like ATPase domain"/>
    <property type="match status" value="1"/>
</dbReference>
<keyword evidence="9 11" id="KW-0472">Membrane</keyword>
<evidence type="ECO:0000256" key="9">
    <source>
        <dbReference type="ARBA" id="ARBA00023136"/>
    </source>
</evidence>
<evidence type="ECO:0000256" key="2">
    <source>
        <dbReference type="ARBA" id="ARBA00005318"/>
    </source>
</evidence>
<evidence type="ECO:0000313" key="14">
    <source>
        <dbReference type="EMBL" id="TLM76465.1"/>
    </source>
</evidence>
<feature type="domain" description="GspL periplasmic" evidence="13">
    <location>
        <begin position="308"/>
        <end position="458"/>
    </location>
</feature>
<evidence type="ECO:0000256" key="11">
    <source>
        <dbReference type="SAM" id="Phobius"/>
    </source>
</evidence>
<dbReference type="Proteomes" id="UP000306791">
    <property type="component" value="Unassembled WGS sequence"/>
</dbReference>
<evidence type="ECO:0000256" key="10">
    <source>
        <dbReference type="SAM" id="MobiDB-lite"/>
    </source>
</evidence>
<proteinExistence type="inferred from homology"/>
<keyword evidence="7" id="KW-0653">Protein transport</keyword>
<keyword evidence="6 11" id="KW-0812">Transmembrane</keyword>
<protein>
    <recommendedName>
        <fullName evidence="16">Type II secretion system protein L</fullName>
    </recommendedName>
</protein>
<evidence type="ECO:0000256" key="5">
    <source>
        <dbReference type="ARBA" id="ARBA00022519"/>
    </source>
</evidence>
<evidence type="ECO:0000256" key="3">
    <source>
        <dbReference type="ARBA" id="ARBA00022448"/>
    </source>
</evidence>